<accession>A0A495IV19</accession>
<feature type="domain" description="SusD-like N-terminal" evidence="7">
    <location>
        <begin position="23"/>
        <end position="235"/>
    </location>
</feature>
<evidence type="ECO:0000313" key="9">
    <source>
        <dbReference type="Proteomes" id="UP000268007"/>
    </source>
</evidence>
<sequence length="480" mass="52542">MKKKHIQYLIIAVVIFISACKKDYLKQVPSTSVPAATSIQTPNDLTDAVNGLYVAARSSSLFGQNVPILGDLLADNVFVSSSNYGQLITESNYSFTSSSGEASGMWTQGYYTILQANRIINAGLPSSPTVDQLRGEAYTLRGLTYLTLVNYFATPATINPNALGVPIVTQPTYATGPYLKPARNTVAEVYARIITDLDSAYALMPTSAIAATYHNTSSNYIAKYAAKAIEARAYLYKGDYANARDAALLVVQNGGYTLATTPSAFAAYWSSNAGNSSKLETIFEFNNSVTSNSTAMAGLYYQSSNGEMLATTSLYNSYKSTDSRRALILNGIRKGNGQPAFVVNKYSNYLNADPDEIKVIRYAEVILTLAEGYARTTNEGQALIYLNQLAKLRDPAFAGYTSTGQQLLDDIENERRKELAFEGLRFFDLTRLNQVINRPAEPFSYPTYTPVLTTDIRRLQPIPQIEIQANPNIVPNPGYN</sequence>
<comment type="similarity">
    <text evidence="2">Belongs to the SusD family.</text>
</comment>
<evidence type="ECO:0000256" key="2">
    <source>
        <dbReference type="ARBA" id="ARBA00006275"/>
    </source>
</evidence>
<evidence type="ECO:0000256" key="5">
    <source>
        <dbReference type="ARBA" id="ARBA00023237"/>
    </source>
</evidence>
<keyword evidence="5" id="KW-0998">Cell outer membrane</keyword>
<reference evidence="8 9" key="1">
    <citation type="submission" date="2018-10" db="EMBL/GenBank/DDBJ databases">
        <title>Genomic Encyclopedia of Archaeal and Bacterial Type Strains, Phase II (KMG-II): from individual species to whole genera.</title>
        <authorList>
            <person name="Goeker M."/>
        </authorList>
    </citation>
    <scope>NUCLEOTIDE SEQUENCE [LARGE SCALE GENOMIC DNA]</scope>
    <source>
        <strain evidence="8 9">DSM 18602</strain>
    </source>
</reference>
<dbReference type="SUPFAM" id="SSF48452">
    <property type="entry name" value="TPR-like"/>
    <property type="match status" value="1"/>
</dbReference>
<dbReference type="PROSITE" id="PS51257">
    <property type="entry name" value="PROKAR_LIPOPROTEIN"/>
    <property type="match status" value="1"/>
</dbReference>
<organism evidence="8 9">
    <name type="scientific">Mucilaginibacter gracilis</name>
    <dbReference type="NCBI Taxonomy" id="423350"/>
    <lineage>
        <taxon>Bacteria</taxon>
        <taxon>Pseudomonadati</taxon>
        <taxon>Bacteroidota</taxon>
        <taxon>Sphingobacteriia</taxon>
        <taxon>Sphingobacteriales</taxon>
        <taxon>Sphingobacteriaceae</taxon>
        <taxon>Mucilaginibacter</taxon>
    </lineage>
</organism>
<protein>
    <submittedName>
        <fullName evidence="8">SusD-like starch-binding protein associating with outer membrane</fullName>
    </submittedName>
</protein>
<dbReference type="Proteomes" id="UP000268007">
    <property type="component" value="Unassembled WGS sequence"/>
</dbReference>
<keyword evidence="9" id="KW-1185">Reference proteome</keyword>
<keyword evidence="4" id="KW-0472">Membrane</keyword>
<dbReference type="Gene3D" id="1.25.40.900">
    <property type="match status" value="1"/>
</dbReference>
<feature type="domain" description="RagB/SusD" evidence="6">
    <location>
        <begin position="306"/>
        <end position="479"/>
    </location>
</feature>
<dbReference type="InterPro" id="IPR012944">
    <property type="entry name" value="SusD_RagB_dom"/>
</dbReference>
<name>A0A495IV19_9SPHI</name>
<dbReference type="Pfam" id="PF14322">
    <property type="entry name" value="SusD-like_3"/>
    <property type="match status" value="1"/>
</dbReference>
<evidence type="ECO:0000259" key="6">
    <source>
        <dbReference type="Pfam" id="PF07980"/>
    </source>
</evidence>
<proteinExistence type="inferred from homology"/>
<evidence type="ECO:0000256" key="3">
    <source>
        <dbReference type="ARBA" id="ARBA00022729"/>
    </source>
</evidence>
<keyword evidence="3" id="KW-0732">Signal</keyword>
<dbReference type="Gene3D" id="1.25.40.390">
    <property type="match status" value="1"/>
</dbReference>
<dbReference type="EMBL" id="RBKU01000001">
    <property type="protein sequence ID" value="RKR80422.1"/>
    <property type="molecule type" value="Genomic_DNA"/>
</dbReference>
<dbReference type="CDD" id="cd08977">
    <property type="entry name" value="SusD"/>
    <property type="match status" value="1"/>
</dbReference>
<dbReference type="Gene3D" id="2.20.20.130">
    <property type="match status" value="1"/>
</dbReference>
<dbReference type="OrthoDB" id="1080118at2"/>
<evidence type="ECO:0000259" key="7">
    <source>
        <dbReference type="Pfam" id="PF14322"/>
    </source>
</evidence>
<dbReference type="Pfam" id="PF07980">
    <property type="entry name" value="SusD_RagB"/>
    <property type="match status" value="1"/>
</dbReference>
<dbReference type="GO" id="GO:0009279">
    <property type="term" value="C:cell outer membrane"/>
    <property type="evidence" value="ECO:0007669"/>
    <property type="project" value="UniProtKB-SubCell"/>
</dbReference>
<comment type="caution">
    <text evidence="8">The sequence shown here is derived from an EMBL/GenBank/DDBJ whole genome shotgun (WGS) entry which is preliminary data.</text>
</comment>
<gene>
    <name evidence="8" type="ORF">BDD43_0529</name>
</gene>
<dbReference type="RefSeq" id="WP_121196209.1">
    <property type="nucleotide sequence ID" value="NZ_RBKU01000001.1"/>
</dbReference>
<evidence type="ECO:0000313" key="8">
    <source>
        <dbReference type="EMBL" id="RKR80422.1"/>
    </source>
</evidence>
<comment type="subcellular location">
    <subcellularLocation>
        <location evidence="1">Cell outer membrane</location>
    </subcellularLocation>
</comment>
<evidence type="ECO:0000256" key="1">
    <source>
        <dbReference type="ARBA" id="ARBA00004442"/>
    </source>
</evidence>
<evidence type="ECO:0000256" key="4">
    <source>
        <dbReference type="ARBA" id="ARBA00023136"/>
    </source>
</evidence>
<dbReference type="AlphaFoldDB" id="A0A495IV19"/>
<dbReference type="InterPro" id="IPR033985">
    <property type="entry name" value="SusD-like_N"/>
</dbReference>
<dbReference type="InterPro" id="IPR011990">
    <property type="entry name" value="TPR-like_helical_dom_sf"/>
</dbReference>